<evidence type="ECO:0000313" key="2">
    <source>
        <dbReference type="Proteomes" id="UP000838878"/>
    </source>
</evidence>
<keyword evidence="2" id="KW-1185">Reference proteome</keyword>
<proteinExistence type="predicted"/>
<reference evidence="1" key="1">
    <citation type="submission" date="2021-12" db="EMBL/GenBank/DDBJ databases">
        <authorList>
            <person name="Martin H S."/>
        </authorList>
    </citation>
    <scope>NUCLEOTIDE SEQUENCE</scope>
</reference>
<dbReference type="AlphaFoldDB" id="A0A8J9U7C1"/>
<name>A0A8J9U7C1_9NEOP</name>
<organism evidence="1 2">
    <name type="scientific">Brenthis ino</name>
    <name type="common">lesser marbled fritillary</name>
    <dbReference type="NCBI Taxonomy" id="405034"/>
    <lineage>
        <taxon>Eukaryota</taxon>
        <taxon>Metazoa</taxon>
        <taxon>Ecdysozoa</taxon>
        <taxon>Arthropoda</taxon>
        <taxon>Hexapoda</taxon>
        <taxon>Insecta</taxon>
        <taxon>Pterygota</taxon>
        <taxon>Neoptera</taxon>
        <taxon>Endopterygota</taxon>
        <taxon>Lepidoptera</taxon>
        <taxon>Glossata</taxon>
        <taxon>Ditrysia</taxon>
        <taxon>Papilionoidea</taxon>
        <taxon>Nymphalidae</taxon>
        <taxon>Heliconiinae</taxon>
        <taxon>Argynnini</taxon>
        <taxon>Brenthis</taxon>
    </lineage>
</organism>
<evidence type="ECO:0000313" key="1">
    <source>
        <dbReference type="EMBL" id="CAH0715176.1"/>
    </source>
</evidence>
<accession>A0A8J9U7C1</accession>
<protein>
    <submittedName>
        <fullName evidence="1">Uncharacterized protein</fullName>
    </submittedName>
</protein>
<dbReference type="PANTHER" id="PTHR33626:SF2">
    <property type="match status" value="1"/>
</dbReference>
<gene>
    <name evidence="1" type="ORF">BINO364_LOCUS2146</name>
</gene>
<dbReference type="PANTHER" id="PTHR33626">
    <property type="entry name" value="ZGC:158463"/>
    <property type="match status" value="1"/>
</dbReference>
<dbReference type="OrthoDB" id="6964405at2759"/>
<feature type="non-terminal residue" evidence="1">
    <location>
        <position position="164"/>
    </location>
</feature>
<sequence>MINRDNWGHSYCDVRGEILGSSQDEHQRKHLPKVCAISVEQLTGDVLKFFLEGPASSSRTRLSNNRSVMPLDVLGRTRATLKESACSPWPRGPGNPLKLLRAGDWGLQLSPINEEFLVSASHKLALITSLPFVHTARRYYRLNDLVRSSDRHAVASRPSALLGS</sequence>
<dbReference type="EMBL" id="OV170230">
    <property type="protein sequence ID" value="CAH0715176.1"/>
    <property type="molecule type" value="Genomic_DNA"/>
</dbReference>
<dbReference type="Proteomes" id="UP000838878">
    <property type="component" value="Chromosome 10"/>
</dbReference>